<protein>
    <submittedName>
        <fullName evidence="1">Uncharacterized protein</fullName>
    </submittedName>
</protein>
<keyword evidence="2" id="KW-1185">Reference proteome</keyword>
<evidence type="ECO:0000313" key="2">
    <source>
        <dbReference type="Proteomes" id="UP001221898"/>
    </source>
</evidence>
<gene>
    <name evidence="1" type="ORF">AAFF_G00410420</name>
</gene>
<dbReference type="Proteomes" id="UP001221898">
    <property type="component" value="Unassembled WGS sequence"/>
</dbReference>
<dbReference type="AlphaFoldDB" id="A0AAD7SBM4"/>
<reference evidence="1" key="1">
    <citation type="journal article" date="2023" name="Science">
        <title>Genome structures resolve the early diversification of teleost fishes.</title>
        <authorList>
            <person name="Parey E."/>
            <person name="Louis A."/>
            <person name="Montfort J."/>
            <person name="Bouchez O."/>
            <person name="Roques C."/>
            <person name="Iampietro C."/>
            <person name="Lluch J."/>
            <person name="Castinel A."/>
            <person name="Donnadieu C."/>
            <person name="Desvignes T."/>
            <person name="Floi Bucao C."/>
            <person name="Jouanno E."/>
            <person name="Wen M."/>
            <person name="Mejri S."/>
            <person name="Dirks R."/>
            <person name="Jansen H."/>
            <person name="Henkel C."/>
            <person name="Chen W.J."/>
            <person name="Zahm M."/>
            <person name="Cabau C."/>
            <person name="Klopp C."/>
            <person name="Thompson A.W."/>
            <person name="Robinson-Rechavi M."/>
            <person name="Braasch I."/>
            <person name="Lecointre G."/>
            <person name="Bobe J."/>
            <person name="Postlethwait J.H."/>
            <person name="Berthelot C."/>
            <person name="Roest Crollius H."/>
            <person name="Guiguen Y."/>
        </authorList>
    </citation>
    <scope>NUCLEOTIDE SEQUENCE</scope>
    <source>
        <strain evidence="1">NC1722</strain>
    </source>
</reference>
<organism evidence="1 2">
    <name type="scientific">Aldrovandia affinis</name>
    <dbReference type="NCBI Taxonomy" id="143900"/>
    <lineage>
        <taxon>Eukaryota</taxon>
        <taxon>Metazoa</taxon>
        <taxon>Chordata</taxon>
        <taxon>Craniata</taxon>
        <taxon>Vertebrata</taxon>
        <taxon>Euteleostomi</taxon>
        <taxon>Actinopterygii</taxon>
        <taxon>Neopterygii</taxon>
        <taxon>Teleostei</taxon>
        <taxon>Notacanthiformes</taxon>
        <taxon>Halosauridae</taxon>
        <taxon>Aldrovandia</taxon>
    </lineage>
</organism>
<proteinExistence type="predicted"/>
<comment type="caution">
    <text evidence="1">The sequence shown here is derived from an EMBL/GenBank/DDBJ whole genome shotgun (WGS) entry which is preliminary data.</text>
</comment>
<name>A0AAD7SBM4_9TELE</name>
<accession>A0AAD7SBM4</accession>
<sequence>MLLSSACPAWSRSCHARKLDPIFNETCRIVTGCIKTTPVHCLYALSGIAPPDIRRAVITKAEHTKQANDNRHSLHEHSATQKRLSSRNSFLDTTEILETTPTDARITEWQNQWNSFGSQTTQWMERGITPDECLATGQDQPWAVWKTLNRLRVGEGRCKASMRKWKITTSDACVCGKSQTKEHIVRCSQAPQCTGDDLAELNPAPLACANHWKDMI</sequence>
<dbReference type="EMBL" id="JAINUG010000082">
    <property type="protein sequence ID" value="KAJ8399631.1"/>
    <property type="molecule type" value="Genomic_DNA"/>
</dbReference>
<evidence type="ECO:0000313" key="1">
    <source>
        <dbReference type="EMBL" id="KAJ8399631.1"/>
    </source>
</evidence>